<feature type="domain" description="Methyltransferase small" evidence="6">
    <location>
        <begin position="119"/>
        <end position="197"/>
    </location>
</feature>
<comment type="function">
    <text evidence="5">Methylates the class 1 translation termination release factors RF1/PrfA and RF2/PrfB on the glutamine residue of the universally conserved GGQ motif.</text>
</comment>
<dbReference type="HAMAP" id="MF_02126">
    <property type="entry name" value="RF_methyltr_PrmC"/>
    <property type="match status" value="1"/>
</dbReference>
<evidence type="ECO:0000256" key="4">
    <source>
        <dbReference type="ARBA" id="ARBA00048391"/>
    </source>
</evidence>
<dbReference type="RefSeq" id="WP_150022990.1">
    <property type="nucleotide sequence ID" value="NZ_VWOJ01000002.1"/>
</dbReference>
<feature type="binding site" evidence="5">
    <location>
        <position position="191"/>
    </location>
    <ligand>
        <name>S-adenosyl-L-methionine</name>
        <dbReference type="ChEBI" id="CHEBI:59789"/>
    </ligand>
</feature>
<dbReference type="InterPro" id="IPR002052">
    <property type="entry name" value="DNA_methylase_N6_adenine_CS"/>
</dbReference>
<feature type="domain" description="Release factor glutamine methyltransferase N-terminal" evidence="7">
    <location>
        <begin position="8"/>
        <end position="79"/>
    </location>
</feature>
<dbReference type="Gene3D" id="1.10.8.10">
    <property type="entry name" value="DNA helicase RuvA subunit, C-terminal domain"/>
    <property type="match status" value="1"/>
</dbReference>
<evidence type="ECO:0000256" key="2">
    <source>
        <dbReference type="ARBA" id="ARBA00022679"/>
    </source>
</evidence>
<evidence type="ECO:0000259" key="7">
    <source>
        <dbReference type="Pfam" id="PF17827"/>
    </source>
</evidence>
<dbReference type="EC" id="2.1.1.297" evidence="5"/>
<dbReference type="Gene3D" id="3.40.50.150">
    <property type="entry name" value="Vaccinia Virus protein VP39"/>
    <property type="match status" value="1"/>
</dbReference>
<dbReference type="Proteomes" id="UP000325122">
    <property type="component" value="Unassembled WGS sequence"/>
</dbReference>
<gene>
    <name evidence="5 8" type="primary">prmC</name>
    <name evidence="8" type="ORF">F1654_07930</name>
</gene>
<feature type="binding site" evidence="5">
    <location>
        <begin position="191"/>
        <end position="194"/>
    </location>
    <ligand>
        <name>substrate</name>
    </ligand>
</feature>
<evidence type="ECO:0000256" key="5">
    <source>
        <dbReference type="HAMAP-Rule" id="MF_02126"/>
    </source>
</evidence>
<dbReference type="PANTHER" id="PTHR18895:SF74">
    <property type="entry name" value="MTRF1L RELEASE FACTOR GLUTAMINE METHYLTRANSFERASE"/>
    <property type="match status" value="1"/>
</dbReference>
<dbReference type="NCBIfam" id="TIGR00536">
    <property type="entry name" value="hemK_fam"/>
    <property type="match status" value="1"/>
</dbReference>
<evidence type="ECO:0000259" key="6">
    <source>
        <dbReference type="Pfam" id="PF05175"/>
    </source>
</evidence>
<reference evidence="8 9" key="1">
    <citation type="submission" date="2019-09" db="EMBL/GenBank/DDBJ databases">
        <authorList>
            <person name="Kevbrin V."/>
            <person name="Grouzdev D.S."/>
        </authorList>
    </citation>
    <scope>NUCLEOTIDE SEQUENCE [LARGE SCALE GENOMIC DNA]</scope>
    <source>
        <strain evidence="8 9">G-192</strain>
    </source>
</reference>
<name>A0A5M6ZG36_9PROT</name>
<organism evidence="8 9">
    <name type="scientific">Alkalicaulis satelles</name>
    <dbReference type="NCBI Taxonomy" id="2609175"/>
    <lineage>
        <taxon>Bacteria</taxon>
        <taxon>Pseudomonadati</taxon>
        <taxon>Pseudomonadota</taxon>
        <taxon>Alphaproteobacteria</taxon>
        <taxon>Maricaulales</taxon>
        <taxon>Maricaulaceae</taxon>
        <taxon>Alkalicaulis</taxon>
    </lineage>
</organism>
<feature type="binding site" evidence="5">
    <location>
        <position position="148"/>
    </location>
    <ligand>
        <name>S-adenosyl-L-methionine</name>
        <dbReference type="ChEBI" id="CHEBI:59789"/>
    </ligand>
</feature>
<dbReference type="SUPFAM" id="SSF53335">
    <property type="entry name" value="S-adenosyl-L-methionine-dependent methyltransferases"/>
    <property type="match status" value="1"/>
</dbReference>
<sequence>MSAPSWRDLLREGAAALRAAGLGEDAQSDARRLLEAASGLGPAALMARKSEAVEPALADAFAALITRRAAREPLSHIVGSVGFWTLDLIVTRDVLTPRPDTETVVEAALAAVPDRSAPLEILDIATGSGAIALALLSELPSARAVATDISAAALAVARNNAAHNRLSERITFIETSWADGVDGPFDLVVSNPPYIASAVIDTLEPEVRDHEPRLALDGGPDGLAPYPHLLAEARRLLKPGGSGVFEIGYDQGEAALALASAAGAAKAQLRRDLAGRGRALVFGFEGAQGTPQD</sequence>
<dbReference type="InterPro" id="IPR040758">
    <property type="entry name" value="PrmC_N"/>
</dbReference>
<dbReference type="EMBL" id="VWOJ01000002">
    <property type="protein sequence ID" value="KAA5803722.1"/>
    <property type="molecule type" value="Genomic_DNA"/>
</dbReference>
<dbReference type="AlphaFoldDB" id="A0A5M6ZG36"/>
<keyword evidence="9" id="KW-1185">Reference proteome</keyword>
<dbReference type="Pfam" id="PF05175">
    <property type="entry name" value="MTS"/>
    <property type="match status" value="1"/>
</dbReference>
<keyword evidence="3 5" id="KW-0949">S-adenosyl-L-methionine</keyword>
<protein>
    <recommendedName>
        <fullName evidence="5">Release factor glutamine methyltransferase</fullName>
        <shortName evidence="5">RF MTase</shortName>
        <ecNumber evidence="5">2.1.1.297</ecNumber>
    </recommendedName>
    <alternativeName>
        <fullName evidence="5">N5-glutamine methyltransferase PrmC</fullName>
    </alternativeName>
    <alternativeName>
        <fullName evidence="5">Protein-(glutamine-N5) MTase PrmC</fullName>
    </alternativeName>
    <alternativeName>
        <fullName evidence="5">Protein-glutamine N-methyltransferase PrmC</fullName>
    </alternativeName>
</protein>
<keyword evidence="1 5" id="KW-0489">Methyltransferase</keyword>
<accession>A0A5M6ZG36</accession>
<dbReference type="InterPro" id="IPR019874">
    <property type="entry name" value="RF_methyltr_PrmC"/>
</dbReference>
<comment type="similarity">
    <text evidence="5">Belongs to the protein N5-glutamine methyltransferase family. PrmC subfamily.</text>
</comment>
<dbReference type="Pfam" id="PF17827">
    <property type="entry name" value="PrmC_N"/>
    <property type="match status" value="1"/>
</dbReference>
<keyword evidence="2 5" id="KW-0808">Transferase</keyword>
<dbReference type="GO" id="GO:0003676">
    <property type="term" value="F:nucleic acid binding"/>
    <property type="evidence" value="ECO:0007669"/>
    <property type="project" value="InterPro"/>
</dbReference>
<dbReference type="InterPro" id="IPR050320">
    <property type="entry name" value="N5-glutamine_MTase"/>
</dbReference>
<dbReference type="PANTHER" id="PTHR18895">
    <property type="entry name" value="HEMK METHYLTRANSFERASE"/>
    <property type="match status" value="1"/>
</dbReference>
<evidence type="ECO:0000256" key="3">
    <source>
        <dbReference type="ARBA" id="ARBA00022691"/>
    </source>
</evidence>
<comment type="caution">
    <text evidence="8">The sequence shown here is derived from an EMBL/GenBank/DDBJ whole genome shotgun (WGS) entry which is preliminary data.</text>
</comment>
<feature type="binding site" evidence="5">
    <location>
        <position position="177"/>
    </location>
    <ligand>
        <name>S-adenosyl-L-methionine</name>
        <dbReference type="ChEBI" id="CHEBI:59789"/>
    </ligand>
</feature>
<comment type="catalytic activity">
    <reaction evidence="4 5">
        <text>L-glutaminyl-[peptide chain release factor] + S-adenosyl-L-methionine = N(5)-methyl-L-glutaminyl-[peptide chain release factor] + S-adenosyl-L-homocysteine + H(+)</text>
        <dbReference type="Rhea" id="RHEA:42896"/>
        <dbReference type="Rhea" id="RHEA-COMP:10271"/>
        <dbReference type="Rhea" id="RHEA-COMP:10272"/>
        <dbReference type="ChEBI" id="CHEBI:15378"/>
        <dbReference type="ChEBI" id="CHEBI:30011"/>
        <dbReference type="ChEBI" id="CHEBI:57856"/>
        <dbReference type="ChEBI" id="CHEBI:59789"/>
        <dbReference type="ChEBI" id="CHEBI:61891"/>
        <dbReference type="EC" id="2.1.1.297"/>
    </reaction>
</comment>
<dbReference type="CDD" id="cd02440">
    <property type="entry name" value="AdoMet_MTases"/>
    <property type="match status" value="1"/>
</dbReference>
<dbReference type="PROSITE" id="PS00092">
    <property type="entry name" value="N6_MTASE"/>
    <property type="match status" value="1"/>
</dbReference>
<dbReference type="GO" id="GO:0032259">
    <property type="term" value="P:methylation"/>
    <property type="evidence" value="ECO:0007669"/>
    <property type="project" value="UniProtKB-KW"/>
</dbReference>
<evidence type="ECO:0000256" key="1">
    <source>
        <dbReference type="ARBA" id="ARBA00022603"/>
    </source>
</evidence>
<dbReference type="InterPro" id="IPR029063">
    <property type="entry name" value="SAM-dependent_MTases_sf"/>
</dbReference>
<dbReference type="InterPro" id="IPR004556">
    <property type="entry name" value="HemK-like"/>
</dbReference>
<proteinExistence type="inferred from homology"/>
<evidence type="ECO:0000313" key="8">
    <source>
        <dbReference type="EMBL" id="KAA5803722.1"/>
    </source>
</evidence>
<dbReference type="GO" id="GO:0102559">
    <property type="term" value="F:peptide chain release factor N(5)-glutamine methyltransferase activity"/>
    <property type="evidence" value="ECO:0007669"/>
    <property type="project" value="UniProtKB-EC"/>
</dbReference>
<dbReference type="InterPro" id="IPR007848">
    <property type="entry name" value="Small_mtfrase_dom"/>
</dbReference>
<comment type="caution">
    <text evidence="5">Lacks conserved residue(s) required for the propagation of feature annotation.</text>
</comment>
<evidence type="ECO:0000313" key="9">
    <source>
        <dbReference type="Proteomes" id="UP000325122"/>
    </source>
</evidence>
<dbReference type="NCBIfam" id="TIGR03534">
    <property type="entry name" value="RF_mod_PrmC"/>
    <property type="match status" value="1"/>
</dbReference>